<dbReference type="GO" id="GO:0032958">
    <property type="term" value="P:inositol phosphate biosynthetic process"/>
    <property type="evidence" value="ECO:0007669"/>
    <property type="project" value="InterPro"/>
</dbReference>
<dbReference type="AlphaFoldDB" id="A0A6P7FS56"/>
<reference evidence="9" key="2">
    <citation type="submission" date="2025-05" db="UniProtKB">
        <authorList>
            <consortium name="EnsemblMetazoa"/>
        </authorList>
    </citation>
    <scope>IDENTIFICATION</scope>
</reference>
<dbReference type="SUPFAM" id="SSF56104">
    <property type="entry name" value="SAICAR synthase-like"/>
    <property type="match status" value="1"/>
</dbReference>
<dbReference type="GO" id="GO:0008440">
    <property type="term" value="F:inositol-1,4,5-trisphosphate 3-kinase activity"/>
    <property type="evidence" value="ECO:0007669"/>
    <property type="project" value="TreeGrafter"/>
</dbReference>
<evidence type="ECO:0000256" key="4">
    <source>
        <dbReference type="ARBA" id="ARBA00022777"/>
    </source>
</evidence>
<evidence type="ECO:0000313" key="11">
    <source>
        <dbReference type="RefSeq" id="XP_028139128.1"/>
    </source>
</evidence>
<organism evidence="14">
    <name type="scientific">Diabrotica virgifera virgifera</name>
    <name type="common">western corn rootworm</name>
    <dbReference type="NCBI Taxonomy" id="50390"/>
    <lineage>
        <taxon>Eukaryota</taxon>
        <taxon>Metazoa</taxon>
        <taxon>Ecdysozoa</taxon>
        <taxon>Arthropoda</taxon>
        <taxon>Hexapoda</taxon>
        <taxon>Insecta</taxon>
        <taxon>Pterygota</taxon>
        <taxon>Neoptera</taxon>
        <taxon>Endopterygota</taxon>
        <taxon>Coleoptera</taxon>
        <taxon>Polyphaga</taxon>
        <taxon>Cucujiformia</taxon>
        <taxon>Chrysomeloidea</taxon>
        <taxon>Chrysomelidae</taxon>
        <taxon>Galerucinae</taxon>
        <taxon>Diabroticina</taxon>
        <taxon>Diabroticites</taxon>
        <taxon>Diabrotica</taxon>
    </lineage>
</organism>
<evidence type="ECO:0000313" key="10">
    <source>
        <dbReference type="Proteomes" id="UP001652700"/>
    </source>
</evidence>
<evidence type="ECO:0000256" key="3">
    <source>
        <dbReference type="ARBA" id="ARBA00022741"/>
    </source>
</evidence>
<keyword evidence="10" id="KW-1185">Reference proteome</keyword>
<dbReference type="RefSeq" id="XP_028139130.1">
    <property type="nucleotide sequence ID" value="XM_028283329.1"/>
</dbReference>
<evidence type="ECO:0000256" key="5">
    <source>
        <dbReference type="ARBA" id="ARBA00022840"/>
    </source>
</evidence>
<keyword evidence="5" id="KW-0067">ATP-binding</keyword>
<dbReference type="Proteomes" id="UP001652700">
    <property type="component" value="Unplaced"/>
</dbReference>
<evidence type="ECO:0000256" key="2">
    <source>
        <dbReference type="ARBA" id="ARBA00022679"/>
    </source>
</evidence>
<dbReference type="EnsemblMetazoa" id="XM_050655739.1">
    <property type="protein sequence ID" value="XP_050511696.1"/>
    <property type="gene ID" value="LOC126887846"/>
</dbReference>
<evidence type="ECO:0000313" key="13">
    <source>
        <dbReference type="RefSeq" id="XP_028139130.1"/>
    </source>
</evidence>
<evidence type="ECO:0000256" key="7">
    <source>
        <dbReference type="ARBA" id="ARBA00036525"/>
    </source>
</evidence>
<name>A0A6P7FS56_DIAVI</name>
<dbReference type="EnsemblMetazoa" id="XM_050655741.1">
    <property type="protein sequence ID" value="XP_050511698.1"/>
    <property type="gene ID" value="LOC126887846"/>
</dbReference>
<dbReference type="InterPro" id="IPR005522">
    <property type="entry name" value="IPK"/>
</dbReference>
<dbReference type="EnsemblMetazoa" id="XM_050655738.1">
    <property type="protein sequence ID" value="XP_050511695.1"/>
    <property type="gene ID" value="LOC126887846"/>
</dbReference>
<dbReference type="PANTHER" id="PTHR12400">
    <property type="entry name" value="INOSITOL POLYPHOSPHATE KINASE"/>
    <property type="match status" value="1"/>
</dbReference>
<keyword evidence="4 8" id="KW-0418">Kinase</keyword>
<dbReference type="PANTHER" id="PTHR12400:SF51">
    <property type="entry name" value="INOSITOL POLYPHOSPHATE MULTIKINASE"/>
    <property type="match status" value="1"/>
</dbReference>
<comment type="catalytic activity">
    <reaction evidence="6">
        <text>1D-myo-inositol 1,4,5-trisphosphate + 2 ATP = 1D-myo-inositol 1,3,4,5,6-pentakisphosphate + 2 ADP + 2 H(+)</text>
        <dbReference type="Rhea" id="RHEA:32359"/>
        <dbReference type="ChEBI" id="CHEBI:15378"/>
        <dbReference type="ChEBI" id="CHEBI:30616"/>
        <dbReference type="ChEBI" id="CHEBI:57733"/>
        <dbReference type="ChEBI" id="CHEBI:203600"/>
        <dbReference type="ChEBI" id="CHEBI:456216"/>
        <dbReference type="EC" id="2.7.1.151"/>
    </reaction>
</comment>
<evidence type="ECO:0000313" key="12">
    <source>
        <dbReference type="RefSeq" id="XP_028139129.1"/>
    </source>
</evidence>
<dbReference type="RefSeq" id="XP_028139129.1">
    <property type="nucleotide sequence ID" value="XM_028283328.1"/>
</dbReference>
<accession>A0A6P7FS56</accession>
<dbReference type="EC" id="2.7.-.-" evidence="8"/>
<comment type="similarity">
    <text evidence="1 8">Belongs to the inositol phosphokinase (IPK) family.</text>
</comment>
<evidence type="ECO:0000313" key="9">
    <source>
        <dbReference type="EnsemblMetazoa" id="XP_050511694.1"/>
    </source>
</evidence>
<dbReference type="InterPro" id="IPR038286">
    <property type="entry name" value="IPK_sf"/>
</dbReference>
<evidence type="ECO:0000256" key="8">
    <source>
        <dbReference type="RuleBase" id="RU363090"/>
    </source>
</evidence>
<dbReference type="GO" id="GO:0005737">
    <property type="term" value="C:cytoplasm"/>
    <property type="evidence" value="ECO:0007669"/>
    <property type="project" value="TreeGrafter"/>
</dbReference>
<dbReference type="EnsemblMetazoa" id="XM_050655740.1">
    <property type="protein sequence ID" value="XP_050511697.1"/>
    <property type="gene ID" value="LOC126887846"/>
</dbReference>
<evidence type="ECO:0000256" key="6">
    <source>
        <dbReference type="ARBA" id="ARBA00036164"/>
    </source>
</evidence>
<dbReference type="EnsemblMetazoa" id="XM_050655737.1">
    <property type="protein sequence ID" value="XP_050511694.1"/>
    <property type="gene ID" value="LOC126887846"/>
</dbReference>
<dbReference type="GO" id="GO:0051765">
    <property type="term" value="F:inositol tetrakisphosphate kinase activity"/>
    <property type="evidence" value="ECO:0007669"/>
    <property type="project" value="TreeGrafter"/>
</dbReference>
<protein>
    <recommendedName>
        <fullName evidence="8">Kinase</fullName>
        <ecNumber evidence="8">2.7.-.-</ecNumber>
    </recommendedName>
</protein>
<comment type="catalytic activity">
    <reaction evidence="7">
        <text>1D-myo-inositol 1,3,4,6-tetrakisphosphate + ATP = 1D-myo-inositol 1,3,4,5,6-pentakisphosphate + ADP + H(+)</text>
        <dbReference type="Rhea" id="RHEA:12717"/>
        <dbReference type="ChEBI" id="CHEBI:15378"/>
        <dbReference type="ChEBI" id="CHEBI:30616"/>
        <dbReference type="ChEBI" id="CHEBI:57660"/>
        <dbReference type="ChEBI" id="CHEBI:57733"/>
        <dbReference type="ChEBI" id="CHEBI:456216"/>
        <dbReference type="EC" id="2.7.1.140"/>
    </reaction>
</comment>
<evidence type="ECO:0000256" key="1">
    <source>
        <dbReference type="ARBA" id="ARBA00007374"/>
    </source>
</evidence>
<dbReference type="Pfam" id="PF03770">
    <property type="entry name" value="IPK"/>
    <property type="match status" value="1"/>
</dbReference>
<dbReference type="RefSeq" id="XP_028139131.1">
    <property type="nucleotide sequence ID" value="XM_028283330.1"/>
</dbReference>
<keyword evidence="2 8" id="KW-0808">Transferase</keyword>
<proteinExistence type="inferred from homology"/>
<gene>
    <name evidence="11 12 13 14" type="primary">LOC114333454</name>
</gene>
<dbReference type="GO" id="GO:0005634">
    <property type="term" value="C:nucleus"/>
    <property type="evidence" value="ECO:0007669"/>
    <property type="project" value="TreeGrafter"/>
</dbReference>
<sequence length="441" mass="51132">MGKSEVQSLPIHRPEPNLICVPAPCKILQNNCVNGLEKLDLGEELENVVEEEDKTVAIPEGYEIYKHQMAGHMDKGDNIGILKEDGMILKPVIKPENGEREITFYQNLSNTLDKTILELRNFVPKYYGTRCLAVNGKTYEFIVLEDLIRDFKEPCVMDIKIGRRTWDPTSTYEKICSEERKYQDCKRDLGFCIPGFQVYKLANSQLVKYDKEFGKGLNKDRAEDAIKTFLNMDGNRVCRSLIVQFLASLWQVQYWVRNQRQLRLYSSSILLVYDARRLREKMKCNKMTSTFKLQRKGSLYRPLSLAVLNKSNECDRVPTGFSGQLTKEGPILKPHRSPSKIVNLDGPNFVCNNTWHKSIHSLKRTHSFQNNYDKDVQNKKQDYTYLLDELCTDQKSECWAFAKMIDFAHVFPAENCDIDKNYLDGIDNLVRIFEELLIESD</sequence>
<keyword evidence="3" id="KW-0547">Nucleotide-binding</keyword>
<dbReference type="RefSeq" id="XP_028139128.1">
    <property type="nucleotide sequence ID" value="XM_028283327.1"/>
</dbReference>
<dbReference type="GO" id="GO:0005524">
    <property type="term" value="F:ATP binding"/>
    <property type="evidence" value="ECO:0007669"/>
    <property type="project" value="UniProtKB-KW"/>
</dbReference>
<dbReference type="Gene3D" id="3.30.470.160">
    <property type="entry name" value="Inositol polyphosphate kinase"/>
    <property type="match status" value="1"/>
</dbReference>
<evidence type="ECO:0000313" key="14">
    <source>
        <dbReference type="RefSeq" id="XP_028139131.1"/>
    </source>
</evidence>
<dbReference type="OrthoDB" id="5958943at2759"/>
<reference evidence="11 12" key="1">
    <citation type="submission" date="2025-04" db="UniProtKB">
        <authorList>
            <consortium name="RefSeq"/>
        </authorList>
    </citation>
    <scope>IDENTIFICATION</scope>
    <source>
        <tissue evidence="11 12">Whole insect</tissue>
    </source>
</reference>